<gene>
    <name evidence="2" type="primary">lola_0</name>
    <name evidence="2" type="ORF">g.28550</name>
</gene>
<feature type="signal peptide" evidence="1">
    <location>
        <begin position="1"/>
        <end position="21"/>
    </location>
</feature>
<evidence type="ECO:0000256" key="1">
    <source>
        <dbReference type="SAM" id="SignalP"/>
    </source>
</evidence>
<reference evidence="2" key="2">
    <citation type="journal article" date="2015" name="Gigascience">
        <title>Reconstructing a comprehensive transcriptome assembly of a white-pupal translocated strain of the pest fruit fly Bactrocera cucurbitae.</title>
        <authorList>
            <person name="Sim S.B."/>
            <person name="Calla B."/>
            <person name="Hall B."/>
            <person name="DeRego T."/>
            <person name="Geib S.M."/>
        </authorList>
    </citation>
    <scope>NUCLEOTIDE SEQUENCE</scope>
</reference>
<feature type="non-terminal residue" evidence="2">
    <location>
        <position position="183"/>
    </location>
</feature>
<dbReference type="AlphaFoldDB" id="A0A0A1XT22"/>
<keyword evidence="1" id="KW-0732">Signal</keyword>
<dbReference type="EMBL" id="GBXI01000115">
    <property type="protein sequence ID" value="JAD14177.1"/>
    <property type="molecule type" value="Transcribed_RNA"/>
</dbReference>
<protein>
    <submittedName>
        <fullName evidence="2">Longitudinals lacking protein, isoforms N/O/W/X/Y</fullName>
    </submittedName>
</protein>
<evidence type="ECO:0000313" key="2">
    <source>
        <dbReference type="EMBL" id="JAD14177.1"/>
    </source>
</evidence>
<sequence>MFSNTCLTSCIALSALECVNVYWPIEKKRTKMLKANTKGTSDGYWTILETVPYSLQNTATNATGTISSVANTQLPVHHHQALHHHHQQQDEGNSSETNLLAGATVVVEIPTETMRNAIKYTIPEAEHQLLHTAETTLATTNTGTKQRIHIVKDMRLNPTVTVAQQTNITATHVEQQSGRQQQS</sequence>
<proteinExistence type="predicted"/>
<organism evidence="2">
    <name type="scientific">Zeugodacus cucurbitae</name>
    <name type="common">Melon fruit fly</name>
    <name type="synonym">Bactrocera cucurbitae</name>
    <dbReference type="NCBI Taxonomy" id="28588"/>
    <lineage>
        <taxon>Eukaryota</taxon>
        <taxon>Metazoa</taxon>
        <taxon>Ecdysozoa</taxon>
        <taxon>Arthropoda</taxon>
        <taxon>Hexapoda</taxon>
        <taxon>Insecta</taxon>
        <taxon>Pterygota</taxon>
        <taxon>Neoptera</taxon>
        <taxon>Endopterygota</taxon>
        <taxon>Diptera</taxon>
        <taxon>Brachycera</taxon>
        <taxon>Muscomorpha</taxon>
        <taxon>Tephritoidea</taxon>
        <taxon>Tephritidae</taxon>
        <taxon>Zeugodacus</taxon>
        <taxon>Zeugodacus</taxon>
    </lineage>
</organism>
<feature type="chain" id="PRO_5001983721" evidence="1">
    <location>
        <begin position="22"/>
        <end position="183"/>
    </location>
</feature>
<accession>A0A0A1XT22</accession>
<name>A0A0A1XT22_ZEUCU</name>
<reference evidence="2" key="1">
    <citation type="submission" date="2014-11" db="EMBL/GenBank/DDBJ databases">
        <authorList>
            <person name="Geib S."/>
        </authorList>
    </citation>
    <scope>NUCLEOTIDE SEQUENCE</scope>
</reference>